<gene>
    <name evidence="1" type="ORF">DY78_GL001559</name>
</gene>
<dbReference type="Proteomes" id="UP000050920">
    <property type="component" value="Unassembled WGS sequence"/>
</dbReference>
<accession>A0A0R2NG85</accession>
<evidence type="ECO:0000313" key="1">
    <source>
        <dbReference type="EMBL" id="KRO24831.1"/>
    </source>
</evidence>
<evidence type="ECO:0000313" key="2">
    <source>
        <dbReference type="Proteomes" id="UP000050920"/>
    </source>
</evidence>
<sequence length="92" mass="10324">MIQLRTLFNGDVSSACLPAFETAIANHAKLIIAQQTPISRIFIIKNVGQANFKAHFTCILTKVSFKIIKMLLAVTEHLFVVYCNQCTYFLST</sequence>
<protein>
    <submittedName>
        <fullName evidence="1">Uncharacterized protein</fullName>
    </submittedName>
</protein>
<comment type="caution">
    <text evidence="1">The sequence shown here is derived from an EMBL/GenBank/DDBJ whole genome shotgun (WGS) entry which is preliminary data.</text>
</comment>
<proteinExistence type="predicted"/>
<reference evidence="1 2" key="1">
    <citation type="journal article" date="2015" name="Genome Announc.">
        <title>Expanding the biotechnology potential of lactobacilli through comparative genomics of 213 strains and associated genera.</title>
        <authorList>
            <person name="Sun Z."/>
            <person name="Harris H.M."/>
            <person name="McCann A."/>
            <person name="Guo C."/>
            <person name="Argimon S."/>
            <person name="Zhang W."/>
            <person name="Yang X."/>
            <person name="Jeffery I.B."/>
            <person name="Cooney J.C."/>
            <person name="Kagawa T.F."/>
            <person name="Liu W."/>
            <person name="Song Y."/>
            <person name="Salvetti E."/>
            <person name="Wrobel A."/>
            <person name="Rasinkangas P."/>
            <person name="Parkhill J."/>
            <person name="Rea M.C."/>
            <person name="O'Sullivan O."/>
            <person name="Ritari J."/>
            <person name="Douillard F.P."/>
            <person name="Paul Ross R."/>
            <person name="Yang R."/>
            <person name="Briner A.E."/>
            <person name="Felis G.E."/>
            <person name="de Vos W.M."/>
            <person name="Barrangou R."/>
            <person name="Klaenhammer T.R."/>
            <person name="Caufield P.W."/>
            <person name="Cui Y."/>
            <person name="Zhang H."/>
            <person name="O'Toole P.W."/>
        </authorList>
    </citation>
    <scope>NUCLEOTIDE SEQUENCE [LARGE SCALE GENOMIC DNA]</scope>
    <source>
        <strain evidence="1 2">DSM 21115</strain>
    </source>
</reference>
<dbReference type="AlphaFoldDB" id="A0A0R2NG85"/>
<dbReference type="EMBL" id="AYGX02000159">
    <property type="protein sequence ID" value="KRO24831.1"/>
    <property type="molecule type" value="Genomic_DNA"/>
</dbReference>
<organism evidence="1 2">
    <name type="scientific">Lactiplantibacillus fabifermentans DSM 21115</name>
    <dbReference type="NCBI Taxonomy" id="1413187"/>
    <lineage>
        <taxon>Bacteria</taxon>
        <taxon>Bacillati</taxon>
        <taxon>Bacillota</taxon>
        <taxon>Bacilli</taxon>
        <taxon>Lactobacillales</taxon>
        <taxon>Lactobacillaceae</taxon>
        <taxon>Lactiplantibacillus</taxon>
    </lineage>
</organism>
<keyword evidence="2" id="KW-1185">Reference proteome</keyword>
<name>A0A0R2NG85_9LACO</name>